<evidence type="ECO:0000313" key="1">
    <source>
        <dbReference type="EMBL" id="GFH27316.1"/>
    </source>
</evidence>
<proteinExistence type="predicted"/>
<sequence>MRAAGPQEPNAVRIALSAGSADCVNHILDAVLSEKVTPGSYHAITRALPEVAEKYPTMCEAFLTGLPLLVLGEMEIPSTLAGQGVIVEAAASYTSYKEVWQQALALDK</sequence>
<evidence type="ECO:0000313" key="2">
    <source>
        <dbReference type="Proteomes" id="UP000485058"/>
    </source>
</evidence>
<accession>A0A6A0A3P5</accession>
<gene>
    <name evidence="1" type="ORF">HaLaN_25619</name>
</gene>
<keyword evidence="2" id="KW-1185">Reference proteome</keyword>
<protein>
    <submittedName>
        <fullName evidence="1">WD_REPEATS_REGION domain-containing protein</fullName>
    </submittedName>
</protein>
<dbReference type="Proteomes" id="UP000485058">
    <property type="component" value="Unassembled WGS sequence"/>
</dbReference>
<feature type="non-terminal residue" evidence="1">
    <location>
        <position position="1"/>
    </location>
</feature>
<comment type="caution">
    <text evidence="1">The sequence shown here is derived from an EMBL/GenBank/DDBJ whole genome shotgun (WGS) entry which is preliminary data.</text>
</comment>
<dbReference type="AlphaFoldDB" id="A0A6A0A3P5"/>
<organism evidence="1 2">
    <name type="scientific">Haematococcus lacustris</name>
    <name type="common">Green alga</name>
    <name type="synonym">Haematococcus pluvialis</name>
    <dbReference type="NCBI Taxonomy" id="44745"/>
    <lineage>
        <taxon>Eukaryota</taxon>
        <taxon>Viridiplantae</taxon>
        <taxon>Chlorophyta</taxon>
        <taxon>core chlorophytes</taxon>
        <taxon>Chlorophyceae</taxon>
        <taxon>CS clade</taxon>
        <taxon>Chlamydomonadales</taxon>
        <taxon>Haematococcaceae</taxon>
        <taxon>Haematococcus</taxon>
    </lineage>
</organism>
<name>A0A6A0A3P5_HAELA</name>
<reference evidence="1 2" key="1">
    <citation type="submission" date="2020-02" db="EMBL/GenBank/DDBJ databases">
        <title>Draft genome sequence of Haematococcus lacustris strain NIES-144.</title>
        <authorList>
            <person name="Morimoto D."/>
            <person name="Nakagawa S."/>
            <person name="Yoshida T."/>
            <person name="Sawayama S."/>
        </authorList>
    </citation>
    <scope>NUCLEOTIDE SEQUENCE [LARGE SCALE GENOMIC DNA]</scope>
    <source>
        <strain evidence="1 2">NIES-144</strain>
    </source>
</reference>
<dbReference type="EMBL" id="BLLF01003432">
    <property type="protein sequence ID" value="GFH27316.1"/>
    <property type="molecule type" value="Genomic_DNA"/>
</dbReference>
<feature type="non-terminal residue" evidence="1">
    <location>
        <position position="108"/>
    </location>
</feature>